<feature type="transmembrane region" description="Helical" evidence="1">
    <location>
        <begin position="45"/>
        <end position="68"/>
    </location>
</feature>
<feature type="transmembrane region" description="Helical" evidence="1">
    <location>
        <begin position="75"/>
        <end position="94"/>
    </location>
</feature>
<accession>A0A2I2FPX4</accession>
<reference evidence="2 3" key="1">
    <citation type="submission" date="2017-12" db="EMBL/GenBank/DDBJ databases">
        <authorList>
            <consortium name="DOE Joint Genome Institute"/>
            <person name="Haridas S."/>
            <person name="Kjaerbolling I."/>
            <person name="Vesth T.C."/>
            <person name="Frisvad J.C."/>
            <person name="Nybo J.L."/>
            <person name="Theobald S."/>
            <person name="Kuo A."/>
            <person name="Bowyer P."/>
            <person name="Matsuda Y."/>
            <person name="Mondo S."/>
            <person name="Lyhne E.K."/>
            <person name="Kogle M.E."/>
            <person name="Clum A."/>
            <person name="Lipzen A."/>
            <person name="Salamov A."/>
            <person name="Ngan C.Y."/>
            <person name="Daum C."/>
            <person name="Chiniquy J."/>
            <person name="Barry K."/>
            <person name="LaButti K."/>
            <person name="Simmons B.A."/>
            <person name="Magnuson J.K."/>
            <person name="Mortensen U.H."/>
            <person name="Larsen T.O."/>
            <person name="Grigoriev I.V."/>
            <person name="Baker S.E."/>
            <person name="Andersen M.R."/>
            <person name="Nordberg H.P."/>
            <person name="Cantor M.N."/>
            <person name="Hua S.X."/>
        </authorList>
    </citation>
    <scope>NUCLEOTIDE SEQUENCE [LARGE SCALE GENOMIC DNA]</scope>
    <source>
        <strain evidence="2 3">CBS 102.13</strain>
    </source>
</reference>
<keyword evidence="1" id="KW-1133">Transmembrane helix</keyword>
<dbReference type="EMBL" id="KZ559117">
    <property type="protein sequence ID" value="PLB42675.1"/>
    <property type="molecule type" value="Genomic_DNA"/>
</dbReference>
<sequence>MCWNTGATTGQVTRFACLCGLDLDLQEEGGVFHVLASCPPFTSCYVLLPTLYLCSAGFLFPIVTYYPYPSIFSTCVRYLLCTCFVLFFLLLILVNSPTRRLSFLDVTFLFFLFLYFPLRSLC</sequence>
<dbReference type="AlphaFoldDB" id="A0A2I2FPX4"/>
<keyword evidence="1" id="KW-0812">Transmembrane</keyword>
<feature type="transmembrane region" description="Helical" evidence="1">
    <location>
        <begin position="100"/>
        <end position="118"/>
    </location>
</feature>
<gene>
    <name evidence="2" type="ORF">BDW47DRAFT_3391</name>
</gene>
<name>A0A2I2FPX4_ASPCN</name>
<dbReference type="RefSeq" id="XP_024676687.1">
    <property type="nucleotide sequence ID" value="XM_024818784.1"/>
</dbReference>
<evidence type="ECO:0000313" key="2">
    <source>
        <dbReference type="EMBL" id="PLB42675.1"/>
    </source>
</evidence>
<evidence type="ECO:0000256" key="1">
    <source>
        <dbReference type="SAM" id="Phobius"/>
    </source>
</evidence>
<keyword evidence="3" id="KW-1185">Reference proteome</keyword>
<dbReference type="Proteomes" id="UP000234585">
    <property type="component" value="Unassembled WGS sequence"/>
</dbReference>
<organism evidence="2 3">
    <name type="scientific">Aspergillus candidus</name>
    <dbReference type="NCBI Taxonomy" id="41067"/>
    <lineage>
        <taxon>Eukaryota</taxon>
        <taxon>Fungi</taxon>
        <taxon>Dikarya</taxon>
        <taxon>Ascomycota</taxon>
        <taxon>Pezizomycotina</taxon>
        <taxon>Eurotiomycetes</taxon>
        <taxon>Eurotiomycetidae</taxon>
        <taxon>Eurotiales</taxon>
        <taxon>Aspergillaceae</taxon>
        <taxon>Aspergillus</taxon>
        <taxon>Aspergillus subgen. Circumdati</taxon>
    </lineage>
</organism>
<keyword evidence="1" id="KW-0472">Membrane</keyword>
<evidence type="ECO:0000313" key="3">
    <source>
        <dbReference type="Proteomes" id="UP000234585"/>
    </source>
</evidence>
<proteinExistence type="predicted"/>
<dbReference type="GeneID" id="36525944"/>
<protein>
    <submittedName>
        <fullName evidence="2">Uncharacterized protein</fullName>
    </submittedName>
</protein>